<gene>
    <name evidence="11" type="ORF">KLDO_g2383</name>
</gene>
<keyword evidence="6" id="KW-0507">mRNA processing</keyword>
<reference evidence="11 12" key="1">
    <citation type="submission" date="2014-03" db="EMBL/GenBank/DDBJ databases">
        <title>The genome of Kluyveromyces dobzhanskii.</title>
        <authorList>
            <person name="Nystedt B."/>
            <person name="Astrom S."/>
        </authorList>
    </citation>
    <scope>NUCLEOTIDE SEQUENCE [LARGE SCALE GENOMIC DNA]</scope>
    <source>
        <strain evidence="11 12">CBS 2104</strain>
    </source>
</reference>
<accession>A0A0A8L7I9</accession>
<comment type="similarity">
    <text evidence="3">Belongs to the SQS1 family.</text>
</comment>
<dbReference type="InterPro" id="IPR000467">
    <property type="entry name" value="G_patch_dom"/>
</dbReference>
<name>A0A0A8L7I9_9SACH</name>
<evidence type="ECO:0000259" key="10">
    <source>
        <dbReference type="PROSITE" id="PS50174"/>
    </source>
</evidence>
<dbReference type="SMART" id="SM00443">
    <property type="entry name" value="G_patch"/>
    <property type="match status" value="1"/>
</dbReference>
<comment type="caution">
    <text evidence="11">The sequence shown here is derived from an EMBL/GenBank/DDBJ whole genome shotgun (WGS) entry which is preliminary data.</text>
</comment>
<dbReference type="CDD" id="cd02646">
    <property type="entry name" value="R3H_G-patch"/>
    <property type="match status" value="1"/>
</dbReference>
<dbReference type="GO" id="GO:0005634">
    <property type="term" value="C:nucleus"/>
    <property type="evidence" value="ECO:0007669"/>
    <property type="project" value="UniProtKB-SubCell"/>
</dbReference>
<feature type="domain" description="G-patch" evidence="10">
    <location>
        <begin position="705"/>
        <end position="752"/>
    </location>
</feature>
<evidence type="ECO:0000256" key="6">
    <source>
        <dbReference type="ARBA" id="ARBA00022664"/>
    </source>
</evidence>
<evidence type="ECO:0000256" key="2">
    <source>
        <dbReference type="ARBA" id="ARBA00004496"/>
    </source>
</evidence>
<keyword evidence="5" id="KW-0963">Cytoplasm</keyword>
<evidence type="ECO:0000256" key="3">
    <source>
        <dbReference type="ARBA" id="ARBA00010306"/>
    </source>
</evidence>
<protein>
    <recommendedName>
        <fullName evidence="4">Protein SQS1</fullName>
    </recommendedName>
</protein>
<dbReference type="Proteomes" id="UP000031516">
    <property type="component" value="Unassembled WGS sequence"/>
</dbReference>
<dbReference type="EMBL" id="CCBQ010000033">
    <property type="protein sequence ID" value="CDO94101.1"/>
    <property type="molecule type" value="Genomic_DNA"/>
</dbReference>
<feature type="compositionally biased region" description="Low complexity" evidence="9">
    <location>
        <begin position="467"/>
        <end position="476"/>
    </location>
</feature>
<evidence type="ECO:0000256" key="9">
    <source>
        <dbReference type="SAM" id="MobiDB-lite"/>
    </source>
</evidence>
<dbReference type="PROSITE" id="PS50174">
    <property type="entry name" value="G_PATCH"/>
    <property type="match status" value="1"/>
</dbReference>
<evidence type="ECO:0000256" key="5">
    <source>
        <dbReference type="ARBA" id="ARBA00022490"/>
    </source>
</evidence>
<feature type="compositionally biased region" description="Basic residues" evidence="9">
    <location>
        <begin position="1"/>
        <end position="23"/>
    </location>
</feature>
<proteinExistence type="inferred from homology"/>
<dbReference type="AlphaFoldDB" id="A0A0A8L7I9"/>
<evidence type="ECO:0000256" key="7">
    <source>
        <dbReference type="ARBA" id="ARBA00023187"/>
    </source>
</evidence>
<sequence>MAKRHKHYNARGSGKPKSKKSKPHGSSSERTNERSGRTNKKRSELLLAGGDLMNPHMVDDYYFGSAAKKNSLRSGGFRPGKLLENDDLDAKRLPLRKRPVEFIKAKELYDPSHELILKLIQENSKHQILDETDSVDKPLAPQTPVVLSRLDIDKNGREGLVHIKDSDTKKLASERVITLSTQPGVDSSNNDDIEPADSLNDENKLFYVDVDGENDFADETVRTVEVEFEKSLPTEQKCTEFKPTLRIGNTEIHLKNKGPGRIEIEQPKSSYHPFHSYIENVMKNLQKYNSDDDFDENGMEVEHDVYSSSDDEFELTGQMSDANTAIDQFDESMKLLTIGKFSEKRVDRSLVLQNDLSRSETDTPAGDVPFGFCEDDFEGSIGKVFVSNIRVGAGTYSYYISCPEIYGDSASRWVDNDVMEDLIFEMGLPEHRHNAYYKHLHDSFIKEEKEPEEYFNIPLEDDDSAESSDSGGSQLESSEETDLGEDLEDLVSYSLKYSKGRNMECDTSSLQIRGKRRNKHLVFDQASGMDEDIKLMLQDKFALRESTKSKKRKTKDDYLSQSHAKSKDLLLKYPYGLHIHNIKDEFDAFYHSDRQTITFPPLDPHGNKVLAKFAYNYFMKASHIGKGKHSKVYIEKTKKTRNNNPAYHIISQLLKQRPVFMRIDQRAPAESASTFHRTVRLKVAKENFNISEGQIVGEDAPEIGTDNIGRRMLEKLGWNTGQGLGAHGNKGINEPILAKVKKSKSGLRHHSNNE</sequence>
<evidence type="ECO:0000256" key="8">
    <source>
        <dbReference type="ARBA" id="ARBA00023242"/>
    </source>
</evidence>
<comment type="subcellular location">
    <subcellularLocation>
        <location evidence="2">Cytoplasm</location>
    </subcellularLocation>
    <subcellularLocation>
        <location evidence="1">Nucleus</location>
    </subcellularLocation>
</comment>
<evidence type="ECO:0000313" key="12">
    <source>
        <dbReference type="Proteomes" id="UP000031516"/>
    </source>
</evidence>
<keyword evidence="12" id="KW-1185">Reference proteome</keyword>
<dbReference type="InterPro" id="IPR051189">
    <property type="entry name" value="Splicing_assoc_domain"/>
</dbReference>
<evidence type="ECO:0000256" key="4">
    <source>
        <dbReference type="ARBA" id="ARBA00018964"/>
    </source>
</evidence>
<dbReference type="InterPro" id="IPR034082">
    <property type="entry name" value="R3H_G-patch"/>
</dbReference>
<evidence type="ECO:0000313" key="11">
    <source>
        <dbReference type="EMBL" id="CDO94101.1"/>
    </source>
</evidence>
<dbReference type="GO" id="GO:0003676">
    <property type="term" value="F:nucleic acid binding"/>
    <property type="evidence" value="ECO:0007669"/>
    <property type="project" value="InterPro"/>
</dbReference>
<dbReference type="OrthoDB" id="21470at2759"/>
<evidence type="ECO:0000256" key="1">
    <source>
        <dbReference type="ARBA" id="ARBA00004123"/>
    </source>
</evidence>
<dbReference type="Pfam" id="PF01585">
    <property type="entry name" value="G-patch"/>
    <property type="match status" value="1"/>
</dbReference>
<feature type="region of interest" description="Disordered" evidence="9">
    <location>
        <begin position="1"/>
        <end position="41"/>
    </location>
</feature>
<feature type="region of interest" description="Disordered" evidence="9">
    <location>
        <begin position="460"/>
        <end position="484"/>
    </location>
</feature>
<feature type="compositionally biased region" description="Basic and acidic residues" evidence="9">
    <location>
        <begin position="30"/>
        <end position="41"/>
    </location>
</feature>
<dbReference type="GO" id="GO:0006397">
    <property type="term" value="P:mRNA processing"/>
    <property type="evidence" value="ECO:0007669"/>
    <property type="project" value="UniProtKB-KW"/>
</dbReference>
<keyword evidence="7" id="KW-0508">mRNA splicing</keyword>
<dbReference type="PANTHER" id="PTHR14195">
    <property type="entry name" value="G PATCH DOMAIN CONTAINING PROTEIN 2"/>
    <property type="match status" value="1"/>
</dbReference>
<keyword evidence="8" id="KW-0539">Nucleus</keyword>
<dbReference type="GO" id="GO:0008380">
    <property type="term" value="P:RNA splicing"/>
    <property type="evidence" value="ECO:0007669"/>
    <property type="project" value="UniProtKB-KW"/>
</dbReference>
<organism evidence="11 12">
    <name type="scientific">Kluyveromyces dobzhanskii CBS 2104</name>
    <dbReference type="NCBI Taxonomy" id="1427455"/>
    <lineage>
        <taxon>Eukaryota</taxon>
        <taxon>Fungi</taxon>
        <taxon>Dikarya</taxon>
        <taxon>Ascomycota</taxon>
        <taxon>Saccharomycotina</taxon>
        <taxon>Saccharomycetes</taxon>
        <taxon>Saccharomycetales</taxon>
        <taxon>Saccharomycetaceae</taxon>
        <taxon>Kluyveromyces</taxon>
    </lineage>
</organism>
<dbReference type="GO" id="GO:0005737">
    <property type="term" value="C:cytoplasm"/>
    <property type="evidence" value="ECO:0007669"/>
    <property type="project" value="UniProtKB-SubCell"/>
</dbReference>